<keyword evidence="1" id="KW-1133">Transmembrane helix</keyword>
<evidence type="ECO:0000256" key="1">
    <source>
        <dbReference type="SAM" id="Phobius"/>
    </source>
</evidence>
<feature type="transmembrane region" description="Helical" evidence="1">
    <location>
        <begin position="7"/>
        <end position="28"/>
    </location>
</feature>
<keyword evidence="1" id="KW-0812">Transmembrane</keyword>
<dbReference type="Proteomes" id="UP001385892">
    <property type="component" value="Unassembled WGS sequence"/>
</dbReference>
<evidence type="ECO:0000313" key="2">
    <source>
        <dbReference type="EMBL" id="MEJ8847004.1"/>
    </source>
</evidence>
<evidence type="ECO:0000313" key="3">
    <source>
        <dbReference type="Proteomes" id="UP001385892"/>
    </source>
</evidence>
<sequence>MDALNLIIALVLYGILEAVLRIGVFAYFAGWKHVSWKLASPHISMLVSPSYWLARNCKLINPPGFKRVALRARLIANYNLWNLLLSTIIFVAVAATEHEGYGPFGISVALIVWRSISRSFEIAIAFGIDITTSRNASKLPNEARMKLALRSYLEIFLFSAALYSVTSLKSENISVSVLASLYVSTLTNVSYAADKLQIANLFFLQVFATLSLIVLSIAGYLGRVKRSR</sequence>
<name>A0ABU8WI32_9BURK</name>
<proteinExistence type="predicted"/>
<gene>
    <name evidence="2" type="ORF">WKW82_10105</name>
</gene>
<feature type="transmembrane region" description="Helical" evidence="1">
    <location>
        <begin position="75"/>
        <end position="95"/>
    </location>
</feature>
<comment type="caution">
    <text evidence="2">The sequence shown here is derived from an EMBL/GenBank/DDBJ whole genome shotgun (WGS) entry which is preliminary data.</text>
</comment>
<reference evidence="2 3" key="1">
    <citation type="submission" date="2024-03" db="EMBL/GenBank/DDBJ databases">
        <title>Novel species of the genus Variovorax.</title>
        <authorList>
            <person name="Liu Q."/>
            <person name="Xin Y.-H."/>
        </authorList>
    </citation>
    <scope>NUCLEOTIDE SEQUENCE [LARGE SCALE GENOMIC DNA]</scope>
    <source>
        <strain evidence="2 3">KACC 18900</strain>
    </source>
</reference>
<protein>
    <submittedName>
        <fullName evidence="2">Uncharacterized protein</fullName>
    </submittedName>
</protein>
<dbReference type="EMBL" id="JBBKZT010000004">
    <property type="protein sequence ID" value="MEJ8847004.1"/>
    <property type="molecule type" value="Genomic_DNA"/>
</dbReference>
<keyword evidence="3" id="KW-1185">Reference proteome</keyword>
<organism evidence="2 3">
    <name type="scientific">Variovorax rhizosphaerae</name>
    <dbReference type="NCBI Taxonomy" id="1836200"/>
    <lineage>
        <taxon>Bacteria</taxon>
        <taxon>Pseudomonadati</taxon>
        <taxon>Pseudomonadota</taxon>
        <taxon>Betaproteobacteria</taxon>
        <taxon>Burkholderiales</taxon>
        <taxon>Comamonadaceae</taxon>
        <taxon>Variovorax</taxon>
    </lineage>
</organism>
<feature type="transmembrane region" description="Helical" evidence="1">
    <location>
        <begin position="198"/>
        <end position="221"/>
    </location>
</feature>
<feature type="transmembrane region" description="Helical" evidence="1">
    <location>
        <begin position="147"/>
        <end position="166"/>
    </location>
</feature>
<dbReference type="RefSeq" id="WP_340342152.1">
    <property type="nucleotide sequence ID" value="NZ_JBBKZT010000004.1"/>
</dbReference>
<keyword evidence="1" id="KW-0472">Membrane</keyword>
<accession>A0ABU8WI32</accession>